<dbReference type="EMBL" id="JAKJXP020000009">
    <property type="protein sequence ID" value="KAK7756108.1"/>
    <property type="molecule type" value="Genomic_DNA"/>
</dbReference>
<dbReference type="AlphaFoldDB" id="A0AAN9YRC7"/>
<evidence type="ECO:0008006" key="3">
    <source>
        <dbReference type="Google" id="ProtNLM"/>
    </source>
</evidence>
<dbReference type="Gene3D" id="3.40.50.150">
    <property type="entry name" value="Vaccinia Virus protein VP39"/>
    <property type="match status" value="1"/>
</dbReference>
<evidence type="ECO:0000313" key="1">
    <source>
        <dbReference type="EMBL" id="KAK7756108.1"/>
    </source>
</evidence>
<protein>
    <recommendedName>
        <fullName evidence="3">Methyltransferase tdiE</fullName>
    </recommendedName>
</protein>
<keyword evidence="2" id="KW-1185">Reference proteome</keyword>
<dbReference type="SUPFAM" id="SSF53335">
    <property type="entry name" value="S-adenosyl-L-methionine-dependent methyltransferases"/>
    <property type="match status" value="1"/>
</dbReference>
<accession>A0AAN9YRC7</accession>
<sequence length="167" mass="19191">MAVLRLEDWVYPDPLDYIFVRLATGVWGNFERDCARKAFDNLAPGGWFEAQELLPAMLCDDGTMPDDWPLKRLMEDLHDCAEQIGRSLRCADTYKQALINCGFVDVQQITYKIPINNWPRDRKWKELGAMWKGVFENGGLQGISMGLLHRVRGLTREQIEVGRFATP</sequence>
<reference evidence="1 2" key="1">
    <citation type="submission" date="2024-02" db="EMBL/GenBank/DDBJ databases">
        <title>De novo assembly and annotation of 12 fungi associated with fruit tree decline syndrome in Ontario, Canada.</title>
        <authorList>
            <person name="Sulman M."/>
            <person name="Ellouze W."/>
            <person name="Ilyukhin E."/>
        </authorList>
    </citation>
    <scope>NUCLEOTIDE SEQUENCE [LARGE SCALE GENOMIC DNA]</scope>
    <source>
        <strain evidence="1 2">M11/M66-122</strain>
    </source>
</reference>
<name>A0AAN9YRC7_9PEZI</name>
<proteinExistence type="predicted"/>
<comment type="caution">
    <text evidence="1">The sequence shown here is derived from an EMBL/GenBank/DDBJ whole genome shotgun (WGS) entry which is preliminary data.</text>
</comment>
<dbReference type="Proteomes" id="UP001320420">
    <property type="component" value="Unassembled WGS sequence"/>
</dbReference>
<evidence type="ECO:0000313" key="2">
    <source>
        <dbReference type="Proteomes" id="UP001320420"/>
    </source>
</evidence>
<organism evidence="1 2">
    <name type="scientific">Diatrype stigma</name>
    <dbReference type="NCBI Taxonomy" id="117547"/>
    <lineage>
        <taxon>Eukaryota</taxon>
        <taxon>Fungi</taxon>
        <taxon>Dikarya</taxon>
        <taxon>Ascomycota</taxon>
        <taxon>Pezizomycotina</taxon>
        <taxon>Sordariomycetes</taxon>
        <taxon>Xylariomycetidae</taxon>
        <taxon>Xylariales</taxon>
        <taxon>Diatrypaceae</taxon>
        <taxon>Diatrype</taxon>
    </lineage>
</organism>
<gene>
    <name evidence="1" type="ORF">SLS62_002051</name>
</gene>
<dbReference type="InterPro" id="IPR029063">
    <property type="entry name" value="SAM-dependent_MTases_sf"/>
</dbReference>